<dbReference type="Proteomes" id="UP000070612">
    <property type="component" value="Unassembled WGS sequence"/>
</dbReference>
<evidence type="ECO:0008006" key="4">
    <source>
        <dbReference type="Google" id="ProtNLM"/>
    </source>
</evidence>
<dbReference type="EMBL" id="LGTW01000009">
    <property type="protein sequence ID" value="KWX23196.1"/>
    <property type="molecule type" value="Genomic_DNA"/>
</dbReference>
<feature type="region of interest" description="Disordered" evidence="1">
    <location>
        <begin position="432"/>
        <end position="456"/>
    </location>
</feature>
<dbReference type="PATRIC" id="fig|59750.3.peg.7177"/>
<protein>
    <recommendedName>
        <fullName evidence="4">Chemotaxis protein</fullName>
    </recommendedName>
</protein>
<evidence type="ECO:0000313" key="2">
    <source>
        <dbReference type="EMBL" id="KWX23196.1"/>
    </source>
</evidence>
<comment type="caution">
    <text evidence="2">The sequence shown here is derived from an EMBL/GenBank/DDBJ whole genome shotgun (WGS) entry which is preliminary data.</text>
</comment>
<proteinExistence type="predicted"/>
<accession>A0A132PLH5</accession>
<name>A0A132PLH5_9MYCO</name>
<evidence type="ECO:0000256" key="1">
    <source>
        <dbReference type="SAM" id="MobiDB-lite"/>
    </source>
</evidence>
<sequence length="456" mass="49630">MAKDELLSIRLQEMKEDVALVVRMLTRSKSRGEPLNSIGSLVKVAGDGTIGESVFETTKQINTLARTLSNEADDITALVTDIQANLTELDARLKKAAQAATVIGQRMQELDRIVDAETQSIEDSLQDCNELIDKIDGVIGDLNEGADQEAAWDAFDDLMAECEPLFADYVDFLSGVTLRDYQLDNGVAALAELVFKELRAEGIAMPARQGHLPTKMRSLAKFQFPEWTLWDVPLAGYHAGLCRSERIAGAIIDQSLDTHPETFPSALFAEKLFADIYASCMVGPAYGYAALLLHVHPRKTTRTKDCPSAADRAHVILAALAHSGKTAPDFAGHIDLLAQWWDVAAEGGRAAPARDADALDIFVTQVMARLENRTSPPPYDPARWKEVITGLETTDDVRAQVLPLDRLNAAWHLRITNPAIVAELSAEDLIPTPKGSKTMSGSNTAATGRFPKAGSR</sequence>
<reference evidence="2 3" key="1">
    <citation type="submission" date="2015-07" db="EMBL/GenBank/DDBJ databases">
        <title>A draft genome sequence of Mycobacterium wolinskyi.</title>
        <authorList>
            <person name="de Man T.J."/>
            <person name="Perry K.A."/>
            <person name="Coulliette A.D."/>
            <person name="Jensen B."/>
            <person name="Toney N.C."/>
            <person name="Limbago B.M."/>
            <person name="Noble-Wang J."/>
        </authorList>
    </citation>
    <scope>NUCLEOTIDE SEQUENCE [LARGE SCALE GENOMIC DNA]</scope>
    <source>
        <strain evidence="2 3">CDC_01</strain>
    </source>
</reference>
<dbReference type="AlphaFoldDB" id="A0A132PLH5"/>
<feature type="compositionally biased region" description="Polar residues" evidence="1">
    <location>
        <begin position="435"/>
        <end position="446"/>
    </location>
</feature>
<gene>
    <name evidence="2" type="ORF">AFM11_15315</name>
</gene>
<organism evidence="2 3">
    <name type="scientific">Mycolicibacterium wolinskyi</name>
    <dbReference type="NCBI Taxonomy" id="59750"/>
    <lineage>
        <taxon>Bacteria</taxon>
        <taxon>Bacillati</taxon>
        <taxon>Actinomycetota</taxon>
        <taxon>Actinomycetes</taxon>
        <taxon>Mycobacteriales</taxon>
        <taxon>Mycobacteriaceae</taxon>
        <taxon>Mycolicibacterium</taxon>
    </lineage>
</organism>
<dbReference type="Gene3D" id="1.20.5.300">
    <property type="match status" value="1"/>
</dbReference>
<evidence type="ECO:0000313" key="3">
    <source>
        <dbReference type="Proteomes" id="UP000070612"/>
    </source>
</evidence>
<keyword evidence="3" id="KW-1185">Reference proteome</keyword>
<dbReference type="RefSeq" id="WP_067850188.1">
    <property type="nucleotide sequence ID" value="NZ_LGTW01000009.1"/>
</dbReference>